<accession>A0ACD1AHD4</accession>
<dbReference type="Proteomes" id="UP000594014">
    <property type="component" value="Chromosome"/>
</dbReference>
<evidence type="ECO:0000313" key="2">
    <source>
        <dbReference type="Proteomes" id="UP000594014"/>
    </source>
</evidence>
<gene>
    <name evidence="1" type="ORF">FRZ06_21440</name>
</gene>
<name>A0ACD1AHD4_9FIRM</name>
<proteinExistence type="predicted"/>
<sequence length="440" mass="51259">MTDIQRLKNLDLRERLGWFYKRNPKKAAGIFLVVLISVFFILLIPRAILLNQTQIAEKYISESQSRIEKIDLSIDKISERLEKNAKLYKDFELYNIQLNQDKECSKKLITELNAIREELKNEEINKVLEKFQIGNNEKILFPDEITKLEKKVESLNADIASVISIDTYLISQYSTFHKYKDSIGDCMKSRFDNLKIIQSKGKNASVKNKANQYFIAISDNATRFTNGLDALNSYTIADQGTFTLDELQAVKQNYLSQSTLLAATDSSIDTFDEYWNSLQEQYYTIITDQYYTRSTDYVTEPNPQFRQWIETETYEDTETYTEREYVGSRIVGDQQEDIYETVTKTRPVTKTRKVTKDNGQAQMISVPYDVYSFYYTIEKYTPLGITNSNVFVGKKHEKYDTSITVWDYQSTQAVGYTEWKQLWNDKNGILTGKNISPKLE</sequence>
<reference evidence="1" key="1">
    <citation type="submission" date="2019-08" db="EMBL/GenBank/DDBJ databases">
        <title>Genome sequence of Clostridiales bacterium MT110.</title>
        <authorList>
            <person name="Cao J."/>
        </authorList>
    </citation>
    <scope>NUCLEOTIDE SEQUENCE</scope>
    <source>
        <strain evidence="1">MT110</strain>
    </source>
</reference>
<organism evidence="1 2">
    <name type="scientific">Anoxybacterium hadale</name>
    <dbReference type="NCBI Taxonomy" id="3408580"/>
    <lineage>
        <taxon>Bacteria</taxon>
        <taxon>Bacillati</taxon>
        <taxon>Bacillota</taxon>
        <taxon>Clostridia</taxon>
        <taxon>Peptostreptococcales</taxon>
        <taxon>Anaerovoracaceae</taxon>
        <taxon>Anoxybacterium</taxon>
    </lineage>
</organism>
<dbReference type="EMBL" id="CP042469">
    <property type="protein sequence ID" value="QOX65728.1"/>
    <property type="molecule type" value="Genomic_DNA"/>
</dbReference>
<protein>
    <submittedName>
        <fullName evidence="1">Uncharacterized protein</fullName>
    </submittedName>
</protein>
<keyword evidence="2" id="KW-1185">Reference proteome</keyword>
<evidence type="ECO:0000313" key="1">
    <source>
        <dbReference type="EMBL" id="QOX65728.1"/>
    </source>
</evidence>